<evidence type="ECO:0000313" key="2">
    <source>
        <dbReference type="Proteomes" id="UP000278149"/>
    </source>
</evidence>
<dbReference type="Pfam" id="PF01941">
    <property type="entry name" value="AdoMet_Synthase"/>
    <property type="match status" value="1"/>
</dbReference>
<dbReference type="RefSeq" id="WP_012308680.1">
    <property type="nucleotide sequence ID" value="NZ_RCOR01000022.1"/>
</dbReference>
<dbReference type="Gene3D" id="3.30.300.10">
    <property type="match status" value="1"/>
</dbReference>
<gene>
    <name evidence="1" type="ORF">D9Q81_04480</name>
</gene>
<dbReference type="EC" id="2.5.1.6" evidence="1"/>
<proteinExistence type="predicted"/>
<dbReference type="InterPro" id="IPR042544">
    <property type="entry name" value="AdoMet_synthase_3"/>
</dbReference>
<dbReference type="GeneID" id="6094960"/>
<dbReference type="Gene3D" id="3.30.300.340">
    <property type="entry name" value="S-adenosylmethionine synthetase, N-terminal domain"/>
    <property type="match status" value="1"/>
</dbReference>
<keyword evidence="1" id="KW-0808">Transferase</keyword>
<dbReference type="Proteomes" id="UP000278149">
    <property type="component" value="Unassembled WGS sequence"/>
</dbReference>
<dbReference type="AlphaFoldDB" id="A0A3R9PCL2"/>
<sequence>MTSLKVSLSRRPPVDEQPIEIVERKGIGHPDTIADGIMERVSLELNREYLRKFGGLLHYNADKSLLAAGVTEPAFGGGRVIEPMLIVFGDRATTSFGGESIDLEEVVKRAAKSWIRENLRFVDPERHVRYQVEMKQGSAELTDIFRRGSKIMGANDTSAAVGYAPLSRTERVVLDVERFLNSREFKRDFEETGEDVKVMGSRYDNKLDLTIALAFVDRFISSEDEYFKRKDEVLERINSFLKERYSDAFDSIEVHLNTLDVRGRGVGGVYLTVLGTSAEGGDSGQVGRGNGVNGVISLMRPRSSEAAAGKNPVSHVGKIYNAYAYEMAREIVKEVPSIKEAYVWLLSRIGWPINEPTLIAAEVHTESNFEEIRKQVEEVLLRGISRIDQFVEKLIDGEIPVY</sequence>
<dbReference type="Gene3D" id="3.30.300.280">
    <property type="entry name" value="S-adenosylmethionine synthetase, C-terminal domain"/>
    <property type="match status" value="1"/>
</dbReference>
<evidence type="ECO:0000313" key="1">
    <source>
        <dbReference type="EMBL" id="RSN69055.1"/>
    </source>
</evidence>
<dbReference type="InterPro" id="IPR027790">
    <property type="entry name" value="AdoMet_synthase_2_family"/>
</dbReference>
<dbReference type="InterPro" id="IPR042543">
    <property type="entry name" value="AdoMet_synthase_2"/>
</dbReference>
<organism evidence="1 2">
    <name type="scientific">Candidatus Korarchaeum cryptofilum</name>
    <dbReference type="NCBI Taxonomy" id="498846"/>
    <lineage>
        <taxon>Archaea</taxon>
        <taxon>Thermoproteota</taxon>
        <taxon>Candidatus Korarchaeia</taxon>
        <taxon>Candidatus Korarchaeales</taxon>
        <taxon>Candidatus Korarchaeaceae</taxon>
        <taxon>Candidatus Korarchaeum</taxon>
    </lineage>
</organism>
<dbReference type="NCBIfam" id="NF003363">
    <property type="entry name" value="PRK04439.1-2"/>
    <property type="match status" value="1"/>
</dbReference>
<dbReference type="GO" id="GO:0004478">
    <property type="term" value="F:methionine adenosyltransferase activity"/>
    <property type="evidence" value="ECO:0007669"/>
    <property type="project" value="UniProtKB-EC"/>
</dbReference>
<protein>
    <submittedName>
        <fullName evidence="1">Methionine adenosyltransferase</fullName>
        <ecNumber evidence="1">2.5.1.6</ecNumber>
    </submittedName>
</protein>
<reference evidence="1 2" key="1">
    <citation type="submission" date="2018-10" db="EMBL/GenBank/DDBJ databases">
        <title>Co-occurring genomic capacity for anaerobic methane metabolism and dissimilatory sulfite reduction discovered in the Korarchaeota.</title>
        <authorList>
            <person name="Mckay L.J."/>
            <person name="Dlakic M."/>
            <person name="Fields M.W."/>
            <person name="Delmont T.O."/>
            <person name="Eren A.M."/>
            <person name="Jay Z.J."/>
            <person name="Klingelsmith K.B."/>
            <person name="Rusch D.B."/>
            <person name="Inskeep W.P."/>
        </authorList>
    </citation>
    <scope>NUCLEOTIDE SEQUENCE [LARGE SCALE GENOMIC DNA]</scope>
    <source>
        <strain evidence="1 2">WS</strain>
    </source>
</reference>
<dbReference type="EMBL" id="RCOR01000022">
    <property type="protein sequence ID" value="RSN69055.1"/>
    <property type="molecule type" value="Genomic_DNA"/>
</dbReference>
<dbReference type="PANTHER" id="PTHR36697">
    <property type="entry name" value="S-ADENOSYLMETHIONINE SYNTHASE"/>
    <property type="match status" value="1"/>
</dbReference>
<dbReference type="OMA" id="HDRIEEF"/>
<comment type="caution">
    <text evidence="1">The sequence shown here is derived from an EMBL/GenBank/DDBJ whole genome shotgun (WGS) entry which is preliminary data.</text>
</comment>
<dbReference type="NCBIfam" id="NF003366">
    <property type="entry name" value="PRK04439.1-5"/>
    <property type="match status" value="1"/>
</dbReference>
<dbReference type="PANTHER" id="PTHR36697:SF1">
    <property type="entry name" value="S-ADENOSYLMETHIONINE SYNTHASE"/>
    <property type="match status" value="1"/>
</dbReference>
<accession>A0A3R9PCL2</accession>
<name>A0A3R9PCL2_9CREN</name>